<dbReference type="Proteomes" id="UP000241964">
    <property type="component" value="Unassembled WGS sequence"/>
</dbReference>
<dbReference type="InterPro" id="IPR006068">
    <property type="entry name" value="ATPase_P-typ_cation-transptr_C"/>
</dbReference>
<dbReference type="InterPro" id="IPR001757">
    <property type="entry name" value="P_typ_ATPase"/>
</dbReference>
<dbReference type="Gene3D" id="2.70.150.10">
    <property type="entry name" value="Calcium-transporting ATPase, cytoplasmic transduction domain A"/>
    <property type="match status" value="1"/>
</dbReference>
<dbReference type="InterPro" id="IPR044492">
    <property type="entry name" value="P_typ_ATPase_HD_dom"/>
</dbReference>
<comment type="subcellular location">
    <subcellularLocation>
        <location evidence="1">Membrane</location>
        <topology evidence="1">Multi-pass membrane protein</topology>
    </subcellularLocation>
</comment>
<organism evidence="11 12">
    <name type="scientific">Dyadobacter jiangsuensis</name>
    <dbReference type="NCBI Taxonomy" id="1591085"/>
    <lineage>
        <taxon>Bacteria</taxon>
        <taxon>Pseudomonadati</taxon>
        <taxon>Bacteroidota</taxon>
        <taxon>Cytophagia</taxon>
        <taxon>Cytophagales</taxon>
        <taxon>Spirosomataceae</taxon>
        <taxon>Dyadobacter</taxon>
    </lineage>
</organism>
<dbReference type="InterPro" id="IPR023298">
    <property type="entry name" value="ATPase_P-typ_TM_dom_sf"/>
</dbReference>
<evidence type="ECO:0000256" key="3">
    <source>
        <dbReference type="ARBA" id="ARBA00022692"/>
    </source>
</evidence>
<feature type="transmembrane region" description="Helical" evidence="9">
    <location>
        <begin position="257"/>
        <end position="275"/>
    </location>
</feature>
<dbReference type="InterPro" id="IPR023299">
    <property type="entry name" value="ATPase_P-typ_cyto_dom_N"/>
</dbReference>
<feature type="transmembrane region" description="Helical" evidence="9">
    <location>
        <begin position="838"/>
        <end position="856"/>
    </location>
</feature>
<dbReference type="GO" id="GO:0016020">
    <property type="term" value="C:membrane"/>
    <property type="evidence" value="ECO:0007669"/>
    <property type="project" value="UniProtKB-SubCell"/>
</dbReference>
<keyword evidence="12" id="KW-1185">Reference proteome</keyword>
<evidence type="ECO:0000256" key="7">
    <source>
        <dbReference type="ARBA" id="ARBA00022989"/>
    </source>
</evidence>
<evidence type="ECO:0000256" key="9">
    <source>
        <dbReference type="SAM" id="Phobius"/>
    </source>
</evidence>
<dbReference type="InterPro" id="IPR004014">
    <property type="entry name" value="ATPase_P-typ_cation-transptr_N"/>
</dbReference>
<dbReference type="SFLD" id="SFLDS00003">
    <property type="entry name" value="Haloacid_Dehalogenase"/>
    <property type="match status" value="1"/>
</dbReference>
<evidence type="ECO:0000313" key="12">
    <source>
        <dbReference type="Proteomes" id="UP000241964"/>
    </source>
</evidence>
<gene>
    <name evidence="11" type="ORF">CLV60_101183</name>
</gene>
<feature type="transmembrane region" description="Helical" evidence="9">
    <location>
        <begin position="660"/>
        <end position="685"/>
    </location>
</feature>
<feature type="transmembrane region" description="Helical" evidence="9">
    <location>
        <begin position="691"/>
        <end position="712"/>
    </location>
</feature>
<evidence type="ECO:0000313" key="11">
    <source>
        <dbReference type="EMBL" id="PSL33814.1"/>
    </source>
</evidence>
<sequence>MGYSEEHRKERKNRLQPYYQITAEQAIEALASTSQGLTAAEVARRRAEFGLNMLVAAKQRSKWTILLGQFKDVMILILIVAAVISFFVGEHIDAYVIIGIIVANAVIGFFQEYNAEESMKKLQQISAQHAITIREGVHQEVDATHLVPGDMVVLEAGNIIPADGRLIRISAFKTQEAILTGESHAIEKVIASVQGNDLLPADQLNMVFKGTVVANGSGQMLVTSTGMQTEIGRIAGLLEQDATITPLQQRLKKFSKVLVVAIIAISVLVFGYGLLRGEQPLAIFMTALSLAVAALPEALPAVITVGLANGAARMVGHNALIRKLPAVETLGSVTYICTDKTGTLTRNEMSVEKAWAAQESEDLLSYACMLNNEVHSDQHGRLMGDPTETALVRHAESQGIRREDAESKYPLLQTLPFDSERMRMTTLHAYQDRYLLLVKGAPSRITEVLQEQRQDLLDQNREWARQGLRVLFFAYKIIDQRPDPLTLEDEHSLLFLGMAGMIDPPRENVIEAIRDCRTAGIRVVMITGDQPLTATSIAERLEIAGTRLIKTLTGKELMDLDDAQLQAIVREVSVYARVSPEQKLKIIHALQSQGQFVAMTGDGVNDAPSLKQADIGVAMGITGTDVAKEASEMVLLDDNFSTIVKAVKEGRRIYDNIRKFIAYVLSCNLGEILVIALAPVFGLAIPLLPIHILWINLVTDGLPGVALAAQKAEKGIMNRQPVPPGQSLFAQGLAMRIAVTAILMASAAFLLQFLAVRHNMTVPTQRTMVFTMLCIVQLGNALSVSSLRQSVITAGIFRNVPLLLTIVLTTGLQVLLLYVPALTMLFKTVPLSTDSLSLTALVSVGCIAAIELSKFIPGQKG</sequence>
<dbReference type="InterPro" id="IPR059000">
    <property type="entry name" value="ATPase_P-type_domA"/>
</dbReference>
<evidence type="ECO:0000256" key="5">
    <source>
        <dbReference type="ARBA" id="ARBA00022840"/>
    </source>
</evidence>
<comment type="caution">
    <text evidence="11">The sequence shown here is derived from an EMBL/GenBank/DDBJ whole genome shotgun (WGS) entry which is preliminary data.</text>
</comment>
<feature type="domain" description="Cation-transporting P-type ATPase N-terminal" evidence="10">
    <location>
        <begin position="17"/>
        <end position="90"/>
    </location>
</feature>
<dbReference type="SFLD" id="SFLDF00027">
    <property type="entry name" value="p-type_atpase"/>
    <property type="match status" value="1"/>
</dbReference>
<dbReference type="Pfam" id="PF00122">
    <property type="entry name" value="E1-E2_ATPase"/>
    <property type="match status" value="1"/>
</dbReference>
<dbReference type="PANTHER" id="PTHR42861">
    <property type="entry name" value="CALCIUM-TRANSPORTING ATPASE"/>
    <property type="match status" value="1"/>
</dbReference>
<dbReference type="PRINTS" id="PR00120">
    <property type="entry name" value="HATPASE"/>
</dbReference>
<dbReference type="PRINTS" id="PR00119">
    <property type="entry name" value="CATATPASE"/>
</dbReference>
<evidence type="ECO:0000256" key="6">
    <source>
        <dbReference type="ARBA" id="ARBA00022967"/>
    </source>
</evidence>
<dbReference type="FunFam" id="3.40.50.1000:FF:000028">
    <property type="entry name" value="Calcium-transporting P-type ATPase, putative"/>
    <property type="match status" value="1"/>
</dbReference>
<dbReference type="Gene3D" id="1.20.1110.10">
    <property type="entry name" value="Calcium-transporting ATPase, transmembrane domain"/>
    <property type="match status" value="2"/>
</dbReference>
<dbReference type="InterPro" id="IPR008250">
    <property type="entry name" value="ATPase_P-typ_transduc_dom_A_sf"/>
</dbReference>
<accession>A0A2P8GIL2</accession>
<dbReference type="SUPFAM" id="SSF56784">
    <property type="entry name" value="HAD-like"/>
    <property type="match status" value="1"/>
</dbReference>
<evidence type="ECO:0000256" key="2">
    <source>
        <dbReference type="ARBA" id="ARBA00005675"/>
    </source>
</evidence>
<evidence type="ECO:0000256" key="1">
    <source>
        <dbReference type="ARBA" id="ARBA00004141"/>
    </source>
</evidence>
<comment type="similarity">
    <text evidence="2">Belongs to the cation transport ATPase (P-type) (TC 3.A.3) family. Type IIA subfamily.</text>
</comment>
<dbReference type="InterPro" id="IPR036412">
    <property type="entry name" value="HAD-like_sf"/>
</dbReference>
<dbReference type="GO" id="GO:0016887">
    <property type="term" value="F:ATP hydrolysis activity"/>
    <property type="evidence" value="ECO:0007669"/>
    <property type="project" value="InterPro"/>
</dbReference>
<dbReference type="Pfam" id="PF00689">
    <property type="entry name" value="Cation_ATPase_C"/>
    <property type="match status" value="1"/>
</dbReference>
<keyword evidence="5" id="KW-0067">ATP-binding</keyword>
<dbReference type="SUPFAM" id="SSF81665">
    <property type="entry name" value="Calcium ATPase, transmembrane domain M"/>
    <property type="match status" value="1"/>
</dbReference>
<reference evidence="11 12" key="1">
    <citation type="submission" date="2018-03" db="EMBL/GenBank/DDBJ databases">
        <title>Genomic Encyclopedia of Archaeal and Bacterial Type Strains, Phase II (KMG-II): from individual species to whole genera.</title>
        <authorList>
            <person name="Goeker M."/>
        </authorList>
    </citation>
    <scope>NUCLEOTIDE SEQUENCE [LARGE SCALE GENOMIC DNA]</scope>
    <source>
        <strain evidence="11 12">DSM 29057</strain>
    </source>
</reference>
<evidence type="ECO:0000256" key="4">
    <source>
        <dbReference type="ARBA" id="ARBA00022741"/>
    </source>
</evidence>
<dbReference type="Gene3D" id="3.40.1110.10">
    <property type="entry name" value="Calcium-transporting ATPase, cytoplasmic domain N"/>
    <property type="match status" value="1"/>
</dbReference>
<dbReference type="InterPro" id="IPR023214">
    <property type="entry name" value="HAD_sf"/>
</dbReference>
<dbReference type="SUPFAM" id="SSF81653">
    <property type="entry name" value="Calcium ATPase, transduction domain A"/>
    <property type="match status" value="1"/>
</dbReference>
<evidence type="ECO:0000256" key="8">
    <source>
        <dbReference type="ARBA" id="ARBA00023136"/>
    </source>
</evidence>
<proteinExistence type="inferred from homology"/>
<dbReference type="Gene3D" id="3.40.50.1000">
    <property type="entry name" value="HAD superfamily/HAD-like"/>
    <property type="match status" value="1"/>
</dbReference>
<feature type="transmembrane region" description="Helical" evidence="9">
    <location>
        <begin position="799"/>
        <end position="818"/>
    </location>
</feature>
<dbReference type="SFLD" id="SFLDG00002">
    <property type="entry name" value="C1.7:_P-type_atpase_like"/>
    <property type="match status" value="1"/>
</dbReference>
<dbReference type="Pfam" id="PF00690">
    <property type="entry name" value="Cation_ATPase_N"/>
    <property type="match status" value="1"/>
</dbReference>
<keyword evidence="3 9" id="KW-0812">Transmembrane</keyword>
<dbReference type="EMBL" id="PYAS01000001">
    <property type="protein sequence ID" value="PSL33814.1"/>
    <property type="molecule type" value="Genomic_DNA"/>
</dbReference>
<dbReference type="PROSITE" id="PS00154">
    <property type="entry name" value="ATPASE_E1_E2"/>
    <property type="match status" value="1"/>
</dbReference>
<dbReference type="Pfam" id="PF13246">
    <property type="entry name" value="Cation_ATPase"/>
    <property type="match status" value="1"/>
</dbReference>
<dbReference type="AlphaFoldDB" id="A0A2P8GIL2"/>
<feature type="transmembrane region" description="Helical" evidence="9">
    <location>
        <begin position="767"/>
        <end position="787"/>
    </location>
</feature>
<protein>
    <submittedName>
        <fullName evidence="11">Ca2+-transporting ATPase</fullName>
    </submittedName>
</protein>
<keyword evidence="8 9" id="KW-0472">Membrane</keyword>
<dbReference type="GO" id="GO:0005524">
    <property type="term" value="F:ATP binding"/>
    <property type="evidence" value="ECO:0007669"/>
    <property type="project" value="UniProtKB-KW"/>
</dbReference>
<keyword evidence="4" id="KW-0547">Nucleotide-binding</keyword>
<feature type="transmembrane region" description="Helical" evidence="9">
    <location>
        <begin position="70"/>
        <end position="88"/>
    </location>
</feature>
<evidence type="ECO:0000259" key="10">
    <source>
        <dbReference type="SMART" id="SM00831"/>
    </source>
</evidence>
<feature type="transmembrane region" description="Helical" evidence="9">
    <location>
        <begin position="281"/>
        <end position="308"/>
    </location>
</feature>
<dbReference type="SMART" id="SM00831">
    <property type="entry name" value="Cation_ATPase_N"/>
    <property type="match status" value="1"/>
</dbReference>
<keyword evidence="7 9" id="KW-1133">Transmembrane helix</keyword>
<dbReference type="NCBIfam" id="TIGR01494">
    <property type="entry name" value="ATPase_P-type"/>
    <property type="match status" value="3"/>
</dbReference>
<feature type="transmembrane region" description="Helical" evidence="9">
    <location>
        <begin position="94"/>
        <end position="113"/>
    </location>
</feature>
<keyword evidence="6" id="KW-1278">Translocase</keyword>
<feature type="transmembrane region" description="Helical" evidence="9">
    <location>
        <begin position="733"/>
        <end position="755"/>
    </location>
</feature>
<name>A0A2P8GIL2_9BACT</name>
<dbReference type="InterPro" id="IPR018303">
    <property type="entry name" value="ATPase_P-typ_P_site"/>
</dbReference>